<dbReference type="EMBL" id="QXGD01001448">
    <property type="protein sequence ID" value="KAE9205894.1"/>
    <property type="molecule type" value="Genomic_DNA"/>
</dbReference>
<dbReference type="EMBL" id="QXFW01001979">
    <property type="protein sequence ID" value="KAE8983477.1"/>
    <property type="molecule type" value="Genomic_DNA"/>
</dbReference>
<dbReference type="PANTHER" id="PTHR31642:SF310">
    <property type="entry name" value="FATTY ALCOHOL:CAFFEOYL-COA ACYLTRANSFERASE"/>
    <property type="match status" value="1"/>
</dbReference>
<dbReference type="EMBL" id="QXFZ01001397">
    <property type="protein sequence ID" value="KAE9091230.1"/>
    <property type="molecule type" value="Genomic_DNA"/>
</dbReference>
<dbReference type="AlphaFoldDB" id="A0A6A3E8C9"/>
<dbReference type="Proteomes" id="UP000441208">
    <property type="component" value="Unassembled WGS sequence"/>
</dbReference>
<evidence type="ECO:0000313" key="9">
    <source>
        <dbReference type="EMBL" id="KAE9195950.1"/>
    </source>
</evidence>
<dbReference type="Proteomes" id="UP000460718">
    <property type="component" value="Unassembled WGS sequence"/>
</dbReference>
<evidence type="ECO:0000313" key="18">
    <source>
        <dbReference type="Proteomes" id="UP000460718"/>
    </source>
</evidence>
<evidence type="ECO:0000313" key="20">
    <source>
        <dbReference type="Proteomes" id="UP000488956"/>
    </source>
</evidence>
<evidence type="ECO:0000313" key="7">
    <source>
        <dbReference type="EMBL" id="KAE9121432.1"/>
    </source>
</evidence>
<evidence type="ECO:0000256" key="1">
    <source>
        <dbReference type="ARBA" id="ARBA00022679"/>
    </source>
</evidence>
<dbReference type="Proteomes" id="UP000488956">
    <property type="component" value="Unassembled WGS sequence"/>
</dbReference>
<evidence type="ECO:0000313" key="12">
    <source>
        <dbReference type="Proteomes" id="UP000429523"/>
    </source>
</evidence>
<keyword evidence="1" id="KW-0808">Transferase</keyword>
<evidence type="ECO:0000313" key="17">
    <source>
        <dbReference type="Proteomes" id="UP000441208"/>
    </source>
</evidence>
<dbReference type="Proteomes" id="UP000440367">
    <property type="component" value="Unassembled WGS sequence"/>
</dbReference>
<dbReference type="EMBL" id="QXGF01001427">
    <property type="protein sequence ID" value="KAE8930079.1"/>
    <property type="molecule type" value="Genomic_DNA"/>
</dbReference>
<dbReference type="Proteomes" id="UP000440732">
    <property type="component" value="Unassembled WGS sequence"/>
</dbReference>
<evidence type="ECO:0000313" key="11">
    <source>
        <dbReference type="EMBL" id="KAE9293689.1"/>
    </source>
</evidence>
<evidence type="ECO:0000313" key="16">
    <source>
        <dbReference type="Proteomes" id="UP000440732"/>
    </source>
</evidence>
<dbReference type="EMBL" id="QXGA01001352">
    <property type="protein sequence ID" value="KAE9121432.1"/>
    <property type="molecule type" value="Genomic_DNA"/>
</dbReference>
<evidence type="ECO:0000313" key="6">
    <source>
        <dbReference type="EMBL" id="KAE9091230.1"/>
    </source>
</evidence>
<sequence length="482" mass="52370">MPPTQTEDFTPPLTTEAATVSNGHAGDDDCSKQRLLPLSPLDAMMHKLGVVLLYIFPRPASSSAAYDHSKLKSSFVTLVDEDYPILIGELHVDAQTGNVSVKQTAEARQEGAAGIRFETNSESSIRTDEAMATLSWGLMPTPRGQTELVGVKTTLLSDGGLVVGVDVSHTLLDGEGVFTFMTAWGQHYRGMDKKDRLVINHDRHLLGGSGSPSRQPHPEFQVIETKPATEENDVPADSPVPVPPPTSQHRLHFTPAMMKKIKEVARQDAGLGPADPAYVSTIDAITALFTALISQARGHGQDVKVTTAVNARCRLRPPLPTNYAGNVIFSALSSYRAAELRPEDNEGGSVSPSTLSKLAQRVRSSIRGSDDSYLRDAMNFMTSQGNLLAIQPVTNFVFGPDIMFTSWVRTGMYNAEFEGTRPWFVSVPKLPFDGFVIITEAPKGSPGVDVLVFLESTAIEKLKVLFAEVTCLHEDQLLRPTM</sequence>
<comment type="caution">
    <text evidence="3">The sequence shown here is derived from an EMBL/GenBank/DDBJ whole genome shotgun (WGS) entry which is preliminary data.</text>
</comment>
<evidence type="ECO:0000313" key="19">
    <source>
        <dbReference type="Proteomes" id="UP000476176"/>
    </source>
</evidence>
<dbReference type="EMBL" id="QXFX01001392">
    <property type="protein sequence ID" value="KAE9091054.1"/>
    <property type="molecule type" value="Genomic_DNA"/>
</dbReference>
<dbReference type="Proteomes" id="UP000437068">
    <property type="component" value="Unassembled WGS sequence"/>
</dbReference>
<dbReference type="EMBL" id="QXGC01001794">
    <property type="protein sequence ID" value="KAE9195950.1"/>
    <property type="molecule type" value="Genomic_DNA"/>
</dbReference>
<gene>
    <name evidence="11" type="ORF">PF001_g18142</name>
    <name evidence="10" type="ORF">PF002_g20180</name>
    <name evidence="9" type="ORF">PF004_g20294</name>
    <name evidence="8" type="ORF">PF005_g18885</name>
    <name evidence="7" type="ORF">PF006_g17907</name>
    <name evidence="6" type="ORF">PF007_g18959</name>
    <name evidence="3" type="ORF">PF009_g19821</name>
    <name evidence="5" type="ORF">PF010_g18344</name>
    <name evidence="4" type="ORF">PF011_g21168</name>
</gene>
<dbReference type="Proteomes" id="UP000433483">
    <property type="component" value="Unassembled WGS sequence"/>
</dbReference>
<organism evidence="3 12">
    <name type="scientific">Phytophthora fragariae</name>
    <dbReference type="NCBI Taxonomy" id="53985"/>
    <lineage>
        <taxon>Eukaryota</taxon>
        <taxon>Sar</taxon>
        <taxon>Stramenopiles</taxon>
        <taxon>Oomycota</taxon>
        <taxon>Peronosporomycetes</taxon>
        <taxon>Peronosporales</taxon>
        <taxon>Peronosporaceae</taxon>
        <taxon>Phytophthora</taxon>
    </lineage>
</organism>
<dbReference type="InterPro" id="IPR050317">
    <property type="entry name" value="Plant_Fungal_Acyltransferase"/>
</dbReference>
<protein>
    <submittedName>
        <fullName evidence="3">Uncharacterized protein</fullName>
    </submittedName>
</protein>
<reference evidence="12 13" key="1">
    <citation type="submission" date="2018-08" db="EMBL/GenBank/DDBJ databases">
        <title>Genomic investigation of the strawberry pathogen Phytophthora fragariae indicates pathogenicity is determined by transcriptional variation in three key races.</title>
        <authorList>
            <person name="Adams T.M."/>
            <person name="Armitage A.D."/>
            <person name="Sobczyk M.K."/>
            <person name="Bates H.J."/>
            <person name="Dunwell J.M."/>
            <person name="Nellist C.F."/>
            <person name="Harrison R.J."/>
        </authorList>
    </citation>
    <scope>NUCLEOTIDE SEQUENCE [LARGE SCALE GENOMIC DNA]</scope>
    <source>
        <strain evidence="11 14">A4</strain>
        <strain evidence="10 15">BC-1</strain>
        <strain evidence="9 19">BC-23</strain>
        <strain evidence="8 13">NOV-27</strain>
        <strain evidence="7 16">NOV-5</strain>
        <strain evidence="6 17">NOV-71</strain>
        <strain evidence="3 12">NOV-9</strain>
        <strain evidence="5 20">ONT-3</strain>
        <strain evidence="4 18">SCRP245</strain>
    </source>
</reference>
<evidence type="ECO:0000313" key="3">
    <source>
        <dbReference type="EMBL" id="KAE8930079.1"/>
    </source>
</evidence>
<dbReference type="EMBL" id="QXGE01001362">
    <property type="protein sequence ID" value="KAE9293689.1"/>
    <property type="molecule type" value="Genomic_DNA"/>
</dbReference>
<proteinExistence type="predicted"/>
<dbReference type="Proteomes" id="UP000476176">
    <property type="component" value="Unassembled WGS sequence"/>
</dbReference>
<feature type="region of interest" description="Disordered" evidence="2">
    <location>
        <begin position="228"/>
        <end position="247"/>
    </location>
</feature>
<evidence type="ECO:0000313" key="15">
    <source>
        <dbReference type="Proteomes" id="UP000440367"/>
    </source>
</evidence>
<dbReference type="Gene3D" id="3.30.559.10">
    <property type="entry name" value="Chloramphenicol acetyltransferase-like domain"/>
    <property type="match status" value="2"/>
</dbReference>
<evidence type="ECO:0000313" key="5">
    <source>
        <dbReference type="EMBL" id="KAE9091054.1"/>
    </source>
</evidence>
<dbReference type="Pfam" id="PF02458">
    <property type="entry name" value="Transferase"/>
    <property type="match status" value="1"/>
</dbReference>
<evidence type="ECO:0000313" key="4">
    <source>
        <dbReference type="EMBL" id="KAE8983477.1"/>
    </source>
</evidence>
<dbReference type="GO" id="GO:0016747">
    <property type="term" value="F:acyltransferase activity, transferring groups other than amino-acyl groups"/>
    <property type="evidence" value="ECO:0007669"/>
    <property type="project" value="TreeGrafter"/>
</dbReference>
<keyword evidence="13" id="KW-1185">Reference proteome</keyword>
<dbReference type="InterPro" id="IPR023213">
    <property type="entry name" value="CAT-like_dom_sf"/>
</dbReference>
<evidence type="ECO:0000256" key="2">
    <source>
        <dbReference type="SAM" id="MobiDB-lite"/>
    </source>
</evidence>
<dbReference type="PANTHER" id="PTHR31642">
    <property type="entry name" value="TRICHOTHECENE 3-O-ACETYLTRANSFERASE"/>
    <property type="match status" value="1"/>
</dbReference>
<name>A0A6A3E8C9_9STRA</name>
<accession>A0A6A3E8C9</accession>
<evidence type="ECO:0000313" key="10">
    <source>
        <dbReference type="EMBL" id="KAE9205894.1"/>
    </source>
</evidence>
<dbReference type="EMBL" id="QXGB01001404">
    <property type="protein sequence ID" value="KAE9191351.1"/>
    <property type="molecule type" value="Genomic_DNA"/>
</dbReference>
<dbReference type="Proteomes" id="UP000429523">
    <property type="component" value="Unassembled WGS sequence"/>
</dbReference>
<dbReference type="OrthoDB" id="671439at2759"/>
<evidence type="ECO:0000313" key="8">
    <source>
        <dbReference type="EMBL" id="KAE9191351.1"/>
    </source>
</evidence>
<evidence type="ECO:0000313" key="14">
    <source>
        <dbReference type="Proteomes" id="UP000437068"/>
    </source>
</evidence>
<evidence type="ECO:0000313" key="13">
    <source>
        <dbReference type="Proteomes" id="UP000433483"/>
    </source>
</evidence>